<evidence type="ECO:0000313" key="3">
    <source>
        <dbReference type="EMBL" id="GAB1310768.1"/>
    </source>
</evidence>
<organism evidence="3 4">
    <name type="scientific">Madurella fahalii</name>
    <dbReference type="NCBI Taxonomy" id="1157608"/>
    <lineage>
        <taxon>Eukaryota</taxon>
        <taxon>Fungi</taxon>
        <taxon>Dikarya</taxon>
        <taxon>Ascomycota</taxon>
        <taxon>Pezizomycotina</taxon>
        <taxon>Sordariomycetes</taxon>
        <taxon>Sordariomycetidae</taxon>
        <taxon>Sordariales</taxon>
        <taxon>Sordariales incertae sedis</taxon>
        <taxon>Madurella</taxon>
    </lineage>
</organism>
<dbReference type="Proteomes" id="UP001628179">
    <property type="component" value="Unassembled WGS sequence"/>
</dbReference>
<sequence length="342" mass="39496">MGVTGVGKSTFISYFSKTAIVGEGLESCTSNVSIHKARVRDRDIFLIDTPGFDDTHRSDTDILREVADWLNQSYQAKIKLAGIVYLHRIQDNRVGGSGMKNLRMFKQLCGEDGLSCVVLATTMWNSVSRERAEQRERELMTKKEFWAGLIAKGSQVFRQDDGEQSARRIIQHILSRRKRITLKIQEEMASGKSLRETAAGREVQAEIEVIKKKHEKEMALLRQEMAEAIRSRDIEAKQEIASIQAELADKMRQAREDHQRLQVNIDELHRQREEEIRREREEAHARDLEHLRAMMESESRLEAMKARNQYEAQLHEARLRQQAVEAENERLRNEPSGPCTIM</sequence>
<dbReference type="GO" id="GO:0016787">
    <property type="term" value="F:hydrolase activity"/>
    <property type="evidence" value="ECO:0007669"/>
    <property type="project" value="UniProtKB-KW"/>
</dbReference>
<dbReference type="EMBL" id="BAAFSV010000001">
    <property type="protein sequence ID" value="GAB1310768.1"/>
    <property type="molecule type" value="Genomic_DNA"/>
</dbReference>
<dbReference type="Pfam" id="PF01926">
    <property type="entry name" value="MMR_HSR1"/>
    <property type="match status" value="1"/>
</dbReference>
<gene>
    <name evidence="3" type="ORF">MFIFM68171_00978</name>
</gene>
<proteinExistence type="predicted"/>
<comment type="caution">
    <text evidence="3">The sequence shown here is derived from an EMBL/GenBank/DDBJ whole genome shotgun (WGS) entry which is preliminary data.</text>
</comment>
<dbReference type="RefSeq" id="XP_070912501.1">
    <property type="nucleotide sequence ID" value="XM_071056400.1"/>
</dbReference>
<dbReference type="SUPFAM" id="SSF52540">
    <property type="entry name" value="P-loop containing nucleoside triphosphate hydrolases"/>
    <property type="match status" value="1"/>
</dbReference>
<evidence type="ECO:0000313" key="4">
    <source>
        <dbReference type="Proteomes" id="UP001628179"/>
    </source>
</evidence>
<evidence type="ECO:0000256" key="1">
    <source>
        <dbReference type="SAM" id="Coils"/>
    </source>
</evidence>
<keyword evidence="4" id="KW-1185">Reference proteome</keyword>
<dbReference type="InterPro" id="IPR006073">
    <property type="entry name" value="GTP-bd"/>
</dbReference>
<keyword evidence="1" id="KW-0175">Coiled coil</keyword>
<feature type="domain" description="G" evidence="2">
    <location>
        <begin position="1"/>
        <end position="87"/>
    </location>
</feature>
<dbReference type="InterPro" id="IPR027417">
    <property type="entry name" value="P-loop_NTPase"/>
</dbReference>
<dbReference type="Gene3D" id="3.40.50.300">
    <property type="entry name" value="P-loop containing nucleotide triphosphate hydrolases"/>
    <property type="match status" value="1"/>
</dbReference>
<name>A0ABQ0FZ56_9PEZI</name>
<keyword evidence="3" id="KW-0378">Hydrolase</keyword>
<dbReference type="GeneID" id="98171723"/>
<accession>A0ABQ0FZ56</accession>
<feature type="coiled-coil region" evidence="1">
    <location>
        <begin position="204"/>
        <end position="334"/>
    </location>
</feature>
<protein>
    <submittedName>
        <fullName evidence="3">P-loop containing nucleoside triphosphate hydrolase protein</fullName>
    </submittedName>
</protein>
<reference evidence="3 4" key="1">
    <citation type="submission" date="2024-09" db="EMBL/GenBank/DDBJ databases">
        <title>Itraconazole resistance in Madurella fahalii resulting from another homologue of gene encoding cytochrome P450 14-alpha sterol demethylase (CYP51).</title>
        <authorList>
            <person name="Yoshioka I."/>
            <person name="Fahal A.H."/>
            <person name="Kaneko S."/>
            <person name="Yaguchi T."/>
        </authorList>
    </citation>
    <scope>NUCLEOTIDE SEQUENCE [LARGE SCALE GENOMIC DNA]</scope>
    <source>
        <strain evidence="3 4">IFM 68171</strain>
    </source>
</reference>
<evidence type="ECO:0000259" key="2">
    <source>
        <dbReference type="Pfam" id="PF01926"/>
    </source>
</evidence>